<feature type="region of interest" description="Disordered" evidence="8">
    <location>
        <begin position="333"/>
        <end position="366"/>
    </location>
</feature>
<reference evidence="10" key="1">
    <citation type="journal article" date="2023" name="Mol. Phylogenet. Evol.">
        <title>Genome-scale phylogeny and comparative genomics of the fungal order Sordariales.</title>
        <authorList>
            <person name="Hensen N."/>
            <person name="Bonometti L."/>
            <person name="Westerberg I."/>
            <person name="Brannstrom I.O."/>
            <person name="Guillou S."/>
            <person name="Cros-Aarteil S."/>
            <person name="Calhoun S."/>
            <person name="Haridas S."/>
            <person name="Kuo A."/>
            <person name="Mondo S."/>
            <person name="Pangilinan J."/>
            <person name="Riley R."/>
            <person name="LaButti K."/>
            <person name="Andreopoulos B."/>
            <person name="Lipzen A."/>
            <person name="Chen C."/>
            <person name="Yan M."/>
            <person name="Daum C."/>
            <person name="Ng V."/>
            <person name="Clum A."/>
            <person name="Steindorff A."/>
            <person name="Ohm R.A."/>
            <person name="Martin F."/>
            <person name="Silar P."/>
            <person name="Natvig D.O."/>
            <person name="Lalanne C."/>
            <person name="Gautier V."/>
            <person name="Ament-Velasquez S.L."/>
            <person name="Kruys A."/>
            <person name="Hutchinson M.I."/>
            <person name="Powell A.J."/>
            <person name="Barry K."/>
            <person name="Miller A.N."/>
            <person name="Grigoriev I.V."/>
            <person name="Debuchy R."/>
            <person name="Gladieux P."/>
            <person name="Hiltunen Thoren M."/>
            <person name="Johannesson H."/>
        </authorList>
    </citation>
    <scope>NUCLEOTIDE SEQUENCE</scope>
    <source>
        <strain evidence="10">PSN243</strain>
    </source>
</reference>
<dbReference type="GO" id="GO:0016020">
    <property type="term" value="C:membrane"/>
    <property type="evidence" value="ECO:0007669"/>
    <property type="project" value="UniProtKB-SubCell"/>
</dbReference>
<dbReference type="InterPro" id="IPR052374">
    <property type="entry name" value="SERAC1"/>
</dbReference>
<dbReference type="Proteomes" id="UP001321760">
    <property type="component" value="Unassembled WGS sequence"/>
</dbReference>
<name>A0AAV9GQ00_9PEZI</name>
<evidence type="ECO:0000256" key="5">
    <source>
        <dbReference type="ARBA" id="ARBA00022824"/>
    </source>
</evidence>
<evidence type="ECO:0000259" key="9">
    <source>
        <dbReference type="Pfam" id="PF05057"/>
    </source>
</evidence>
<sequence>MMAATTESNGLGEPLADASDAKVDIVFVHGLMGDRVRTWTSEPGEYSDTATFWPRDLLPAKCKAARILSFGYNAAITDFYPFHGAKAVMQTTVNNHSNALLDDLLSLRSRTGTDRRPIFFVAHSLGGLVCANAVSRPYESEPIQHLVASVRGMIFLGTPFAGSKMTKWGDIAEKLISLFAVTNREYLKDLAKQSELLVQIDRNFAQFIKARDKGPKSGHIELACYFEGIPTPISSGMIAKKMAKKIVDEASASLAGVDLLAIEARHTNMCKFENEFRSGFISISGKLSDWIKNLDAVVESDEKRTGLGDITYNAPVKNNGGLITGHVTEKAKLIGSQTTNNHYGRSRRRGKKGTKDSDESNESDSA</sequence>
<dbReference type="SUPFAM" id="SSF53474">
    <property type="entry name" value="alpha/beta-Hydrolases"/>
    <property type="match status" value="1"/>
</dbReference>
<comment type="subcellular location">
    <subcellularLocation>
        <location evidence="2">Endoplasmic reticulum</location>
    </subcellularLocation>
    <subcellularLocation>
        <location evidence="3">Membrane</location>
    </subcellularLocation>
    <subcellularLocation>
        <location evidence="1">Mitochondrion</location>
    </subcellularLocation>
</comment>
<feature type="domain" description="DUF676" evidence="9">
    <location>
        <begin position="100"/>
        <end position="197"/>
    </location>
</feature>
<protein>
    <submittedName>
        <fullName evidence="10">Ribonuclease p/mrp subunit</fullName>
    </submittedName>
</protein>
<dbReference type="GO" id="GO:0005783">
    <property type="term" value="C:endoplasmic reticulum"/>
    <property type="evidence" value="ECO:0007669"/>
    <property type="project" value="UniProtKB-SubCell"/>
</dbReference>
<dbReference type="Gene3D" id="3.40.50.1820">
    <property type="entry name" value="alpha/beta hydrolase"/>
    <property type="match status" value="1"/>
</dbReference>
<evidence type="ECO:0000256" key="1">
    <source>
        <dbReference type="ARBA" id="ARBA00004173"/>
    </source>
</evidence>
<keyword evidence="7" id="KW-0472">Membrane</keyword>
<evidence type="ECO:0000256" key="6">
    <source>
        <dbReference type="ARBA" id="ARBA00023128"/>
    </source>
</evidence>
<dbReference type="EMBL" id="MU865941">
    <property type="protein sequence ID" value="KAK4448731.1"/>
    <property type="molecule type" value="Genomic_DNA"/>
</dbReference>
<evidence type="ECO:0000313" key="11">
    <source>
        <dbReference type="Proteomes" id="UP001321760"/>
    </source>
</evidence>
<keyword evidence="6" id="KW-0496">Mitochondrion</keyword>
<keyword evidence="11" id="KW-1185">Reference proteome</keyword>
<dbReference type="PANTHER" id="PTHR48182">
    <property type="entry name" value="PROTEIN SERAC1"/>
    <property type="match status" value="1"/>
</dbReference>
<keyword evidence="5" id="KW-0256">Endoplasmic reticulum</keyword>
<evidence type="ECO:0000256" key="2">
    <source>
        <dbReference type="ARBA" id="ARBA00004240"/>
    </source>
</evidence>
<comment type="similarity">
    <text evidence="4">Belongs to the putative lipase ROG1 family.</text>
</comment>
<dbReference type="PANTHER" id="PTHR48182:SF2">
    <property type="entry name" value="PROTEIN SERAC1"/>
    <property type="match status" value="1"/>
</dbReference>
<dbReference type="InterPro" id="IPR029058">
    <property type="entry name" value="AB_hydrolase_fold"/>
</dbReference>
<evidence type="ECO:0000313" key="10">
    <source>
        <dbReference type="EMBL" id="KAK4448731.1"/>
    </source>
</evidence>
<dbReference type="InterPro" id="IPR007751">
    <property type="entry name" value="DUF676_lipase-like"/>
</dbReference>
<comment type="caution">
    <text evidence="10">The sequence shown here is derived from an EMBL/GenBank/DDBJ whole genome shotgun (WGS) entry which is preliminary data.</text>
</comment>
<proteinExistence type="inferred from homology"/>
<dbReference type="GO" id="GO:0005739">
    <property type="term" value="C:mitochondrion"/>
    <property type="evidence" value="ECO:0007669"/>
    <property type="project" value="UniProtKB-SubCell"/>
</dbReference>
<evidence type="ECO:0000256" key="4">
    <source>
        <dbReference type="ARBA" id="ARBA00007920"/>
    </source>
</evidence>
<evidence type="ECO:0000256" key="7">
    <source>
        <dbReference type="ARBA" id="ARBA00023136"/>
    </source>
</evidence>
<evidence type="ECO:0000256" key="3">
    <source>
        <dbReference type="ARBA" id="ARBA00004370"/>
    </source>
</evidence>
<dbReference type="AlphaFoldDB" id="A0AAV9GQ00"/>
<evidence type="ECO:0000256" key="8">
    <source>
        <dbReference type="SAM" id="MobiDB-lite"/>
    </source>
</evidence>
<organism evidence="10 11">
    <name type="scientific">Podospora aff. communis PSN243</name>
    <dbReference type="NCBI Taxonomy" id="3040156"/>
    <lineage>
        <taxon>Eukaryota</taxon>
        <taxon>Fungi</taxon>
        <taxon>Dikarya</taxon>
        <taxon>Ascomycota</taxon>
        <taxon>Pezizomycotina</taxon>
        <taxon>Sordariomycetes</taxon>
        <taxon>Sordariomycetidae</taxon>
        <taxon>Sordariales</taxon>
        <taxon>Podosporaceae</taxon>
        <taxon>Podospora</taxon>
    </lineage>
</organism>
<accession>A0AAV9GQ00</accession>
<reference evidence="10" key="2">
    <citation type="submission" date="2023-05" db="EMBL/GenBank/DDBJ databases">
        <authorList>
            <consortium name="Lawrence Berkeley National Laboratory"/>
            <person name="Steindorff A."/>
            <person name="Hensen N."/>
            <person name="Bonometti L."/>
            <person name="Westerberg I."/>
            <person name="Brannstrom I.O."/>
            <person name="Guillou S."/>
            <person name="Cros-Aarteil S."/>
            <person name="Calhoun S."/>
            <person name="Haridas S."/>
            <person name="Kuo A."/>
            <person name="Mondo S."/>
            <person name="Pangilinan J."/>
            <person name="Riley R."/>
            <person name="Labutti K."/>
            <person name="Andreopoulos B."/>
            <person name="Lipzen A."/>
            <person name="Chen C."/>
            <person name="Yanf M."/>
            <person name="Daum C."/>
            <person name="Ng V."/>
            <person name="Clum A."/>
            <person name="Ohm R."/>
            <person name="Martin F."/>
            <person name="Silar P."/>
            <person name="Natvig D."/>
            <person name="Lalanne C."/>
            <person name="Gautier V."/>
            <person name="Ament-Velasquez S.L."/>
            <person name="Kruys A."/>
            <person name="Hutchinson M.I."/>
            <person name="Powell A.J."/>
            <person name="Barry K."/>
            <person name="Miller A.N."/>
            <person name="Grigoriev I.V."/>
            <person name="Debuchy R."/>
            <person name="Gladieux P."/>
            <person name="Thoren M.H."/>
            <person name="Johannesson H."/>
        </authorList>
    </citation>
    <scope>NUCLEOTIDE SEQUENCE</scope>
    <source>
        <strain evidence="10">PSN243</strain>
    </source>
</reference>
<gene>
    <name evidence="10" type="ORF">QBC34DRAFT_406639</name>
</gene>
<dbReference type="Pfam" id="PF05057">
    <property type="entry name" value="DUF676"/>
    <property type="match status" value="1"/>
</dbReference>